<dbReference type="EMBL" id="JAFIMR010000002">
    <property type="protein sequence ID" value="KAI1880615.1"/>
    <property type="molecule type" value="Genomic_DNA"/>
</dbReference>
<gene>
    <name evidence="1" type="ORF">JX265_000855</name>
</gene>
<comment type="caution">
    <text evidence="1">The sequence shown here is derived from an EMBL/GenBank/DDBJ whole genome shotgun (WGS) entry which is preliminary data.</text>
</comment>
<reference evidence="1" key="1">
    <citation type="submission" date="2021-03" db="EMBL/GenBank/DDBJ databases">
        <title>Revisited historic fungal species revealed as producer of novel bioactive compounds through whole genome sequencing and comparative genomics.</title>
        <authorList>
            <person name="Vignolle G.A."/>
            <person name="Hochenegger N."/>
            <person name="Mach R.L."/>
            <person name="Mach-Aigner A.R."/>
            <person name="Javad Rahimi M."/>
            <person name="Salim K.A."/>
            <person name="Chan C.M."/>
            <person name="Lim L.B.L."/>
            <person name="Cai F."/>
            <person name="Druzhinina I.S."/>
            <person name="U'Ren J.M."/>
            <person name="Derntl C."/>
        </authorList>
    </citation>
    <scope>NUCLEOTIDE SEQUENCE</scope>
    <source>
        <strain evidence="1">TUCIM 5799</strain>
    </source>
</reference>
<organism evidence="1 2">
    <name type="scientific">Neoarthrinium moseri</name>
    <dbReference type="NCBI Taxonomy" id="1658444"/>
    <lineage>
        <taxon>Eukaryota</taxon>
        <taxon>Fungi</taxon>
        <taxon>Dikarya</taxon>
        <taxon>Ascomycota</taxon>
        <taxon>Pezizomycotina</taxon>
        <taxon>Sordariomycetes</taxon>
        <taxon>Xylariomycetidae</taxon>
        <taxon>Amphisphaeriales</taxon>
        <taxon>Apiosporaceae</taxon>
        <taxon>Neoarthrinium</taxon>
    </lineage>
</organism>
<dbReference type="Proteomes" id="UP000829685">
    <property type="component" value="Unassembled WGS sequence"/>
</dbReference>
<dbReference type="AlphaFoldDB" id="A0A9Q0AUM0"/>
<proteinExistence type="predicted"/>
<keyword evidence="2" id="KW-1185">Reference proteome</keyword>
<name>A0A9Q0AUM0_9PEZI</name>
<evidence type="ECO:0000313" key="1">
    <source>
        <dbReference type="EMBL" id="KAI1880615.1"/>
    </source>
</evidence>
<evidence type="ECO:0000313" key="2">
    <source>
        <dbReference type="Proteomes" id="UP000829685"/>
    </source>
</evidence>
<protein>
    <submittedName>
        <fullName evidence="1">Uncharacterized protein</fullName>
    </submittedName>
</protein>
<accession>A0A9Q0AUM0</accession>
<sequence>MEEPKNFWQFSILPKELRTMIWRFAIFNEAETPGVQFFTLYPRDGYLCDCMQCVDADLLHRCAYIRSYDNSKRIPQIPGVQPPPPRESFLRKARYGRSHDLAQRYLNGVAARPGNSNPALAIHESSAEHQARVYSQSFSAAFEEGLAKTVPDFEHRRDSILRMASEDPSQFPEACEHAYAFAGESLKAHASSHHAVGSQALGVRSIVDTDNAWFMNHDLYRMGRSAYEINDALYHACSESKQVVSRWRAKRRAATMDDVDEFAFQATANGPGRDLTELFWNPAKDLICLRPTRNRSGGLAVALGDLCHIPHVDLQRRRSPDVAFAVEFDPWWRNTGPALPSIKAGLRDLAGFISKYGAGRQQRAMYFIDWRVRLRPGVHPAQLPPPLYEGAGSRFYRADVGPGYFETPPADICDLICELTASGPVSRRVDVYILAAVNIN</sequence>